<feature type="compositionally biased region" description="Basic residues" evidence="17">
    <location>
        <begin position="873"/>
        <end position="882"/>
    </location>
</feature>
<comment type="caution">
    <text evidence="21">The sequence shown here is derived from an EMBL/GenBank/DDBJ whole genome shotgun (WGS) entry which is preliminary data.</text>
</comment>
<feature type="region of interest" description="Disordered" evidence="17">
    <location>
        <begin position="843"/>
        <end position="882"/>
    </location>
</feature>
<feature type="domain" description="Helicase C-terminal" evidence="19">
    <location>
        <begin position="423"/>
        <end position="626"/>
    </location>
</feature>
<dbReference type="HOGENOM" id="CLU_005314_3_0_0"/>
<dbReference type="InterPro" id="IPR020937">
    <property type="entry name" value="SecA_CS"/>
</dbReference>
<evidence type="ECO:0000256" key="7">
    <source>
        <dbReference type="ARBA" id="ARBA00022723"/>
    </source>
</evidence>
<evidence type="ECO:0000256" key="12">
    <source>
        <dbReference type="ARBA" id="ARBA00022967"/>
    </source>
</evidence>
<dbReference type="PROSITE" id="PS51194">
    <property type="entry name" value="HELICASE_CTER"/>
    <property type="match status" value="1"/>
</dbReference>
<accession>Q0EXE3</accession>
<dbReference type="Pfam" id="PF01043">
    <property type="entry name" value="SecA_PP_bind"/>
    <property type="match status" value="1"/>
</dbReference>
<evidence type="ECO:0000256" key="13">
    <source>
        <dbReference type="ARBA" id="ARBA00023010"/>
    </source>
</evidence>
<dbReference type="PRINTS" id="PR00906">
    <property type="entry name" value="SECA"/>
</dbReference>
<dbReference type="NCBIfam" id="NF009538">
    <property type="entry name" value="PRK12904.1"/>
    <property type="match status" value="1"/>
</dbReference>
<dbReference type="InterPro" id="IPR004027">
    <property type="entry name" value="SEC_C_motif"/>
</dbReference>
<evidence type="ECO:0000259" key="20">
    <source>
        <dbReference type="PROSITE" id="PS51196"/>
    </source>
</evidence>
<keyword evidence="8 15" id="KW-0547">Nucleotide-binding</keyword>
<evidence type="ECO:0000256" key="3">
    <source>
        <dbReference type="ARBA" id="ARBA00022448"/>
    </source>
</evidence>
<dbReference type="InterPro" id="IPR014001">
    <property type="entry name" value="Helicase_ATP-bd"/>
</dbReference>
<feature type="binding site" evidence="15">
    <location>
        <position position="86"/>
    </location>
    <ligand>
        <name>ATP</name>
        <dbReference type="ChEBI" id="CHEBI:30616"/>
    </ligand>
</feature>
<comment type="cofactor">
    <cofactor evidence="1">
        <name>Zn(2+)</name>
        <dbReference type="ChEBI" id="CHEBI:29105"/>
    </cofactor>
</comment>
<evidence type="ECO:0000256" key="1">
    <source>
        <dbReference type="ARBA" id="ARBA00001947"/>
    </source>
</evidence>
<dbReference type="Proteomes" id="UP000005297">
    <property type="component" value="Unassembled WGS sequence"/>
</dbReference>
<dbReference type="SMART" id="SM00957">
    <property type="entry name" value="SecA_DEAD"/>
    <property type="match status" value="1"/>
</dbReference>
<dbReference type="InterPro" id="IPR036266">
    <property type="entry name" value="SecA_Wing/Scaffold_sf"/>
</dbReference>
<dbReference type="CDD" id="cd17928">
    <property type="entry name" value="DEXDc_SecA"/>
    <property type="match status" value="1"/>
</dbReference>
<dbReference type="FunFam" id="1.10.3060.10:FF:000003">
    <property type="entry name" value="Protein translocase subunit SecA"/>
    <property type="match status" value="1"/>
</dbReference>
<dbReference type="GO" id="GO:0065002">
    <property type="term" value="P:intracellular protein transmembrane transport"/>
    <property type="evidence" value="ECO:0007669"/>
    <property type="project" value="UniProtKB-UniRule"/>
</dbReference>
<dbReference type="InterPro" id="IPR000185">
    <property type="entry name" value="SecA"/>
</dbReference>
<dbReference type="AlphaFoldDB" id="Q0EXE3"/>
<evidence type="ECO:0000256" key="5">
    <source>
        <dbReference type="ARBA" id="ARBA00022490"/>
    </source>
</evidence>
<dbReference type="SUPFAM" id="SSF81886">
    <property type="entry name" value="Helical scaffold and wing domains of SecA"/>
    <property type="match status" value="1"/>
</dbReference>
<protein>
    <recommendedName>
        <fullName evidence="15 16">Protein translocase subunit SecA</fullName>
        <ecNumber evidence="15">7.4.2.8</ecNumber>
    </recommendedName>
</protein>
<keyword evidence="7" id="KW-0479">Metal-binding</keyword>
<dbReference type="InterPro" id="IPR011116">
    <property type="entry name" value="SecA_Wing/Scaffold"/>
</dbReference>
<feature type="domain" description="Helicase ATP-binding" evidence="18">
    <location>
        <begin position="88"/>
        <end position="246"/>
    </location>
</feature>
<name>Q0EXE3_9PROT</name>
<dbReference type="GO" id="GO:0006605">
    <property type="term" value="P:protein targeting"/>
    <property type="evidence" value="ECO:0007669"/>
    <property type="project" value="UniProtKB-UniRule"/>
</dbReference>
<evidence type="ECO:0000313" key="21">
    <source>
        <dbReference type="EMBL" id="EAU53973.1"/>
    </source>
</evidence>
<evidence type="ECO:0000256" key="14">
    <source>
        <dbReference type="ARBA" id="ARBA00023136"/>
    </source>
</evidence>
<dbReference type="Pfam" id="PF07516">
    <property type="entry name" value="SecA_SW"/>
    <property type="match status" value="1"/>
</dbReference>
<feature type="compositionally biased region" description="Basic and acidic residues" evidence="17">
    <location>
        <begin position="849"/>
        <end position="863"/>
    </location>
</feature>
<keyword evidence="11 15" id="KW-0653">Protein transport</keyword>
<dbReference type="eggNOG" id="COG0653">
    <property type="taxonomic scope" value="Bacteria"/>
</dbReference>
<dbReference type="InterPro" id="IPR036670">
    <property type="entry name" value="SecA_X-link_sf"/>
</dbReference>
<gene>
    <name evidence="15" type="primary">secA</name>
    <name evidence="21" type="ORF">SPV1_13282</name>
</gene>
<keyword evidence="14 15" id="KW-0472">Membrane</keyword>
<comment type="function">
    <text evidence="15">Part of the Sec protein translocase complex. Interacts with the SecYEG preprotein conducting channel. Has a central role in coupling the hydrolysis of ATP to the transfer of proteins into and across the cell membrane, serving as an ATP-driven molecular motor driving the stepwise translocation of polypeptide chains across the membrane.</text>
</comment>
<evidence type="ECO:0000256" key="4">
    <source>
        <dbReference type="ARBA" id="ARBA00022475"/>
    </source>
</evidence>
<dbReference type="GO" id="GO:0043952">
    <property type="term" value="P:protein transport by the Sec complex"/>
    <property type="evidence" value="ECO:0007669"/>
    <property type="project" value="UniProtKB-ARBA"/>
</dbReference>
<dbReference type="GO" id="GO:0046872">
    <property type="term" value="F:metal ion binding"/>
    <property type="evidence" value="ECO:0007669"/>
    <property type="project" value="UniProtKB-KW"/>
</dbReference>
<dbReference type="InParanoid" id="Q0EXE3"/>
<dbReference type="Pfam" id="PF07517">
    <property type="entry name" value="SecA_DEAD"/>
    <property type="match status" value="1"/>
</dbReference>
<dbReference type="STRING" id="314344.AL013_09730"/>
<dbReference type="GO" id="GO:0005829">
    <property type="term" value="C:cytosol"/>
    <property type="evidence" value="ECO:0007669"/>
    <property type="project" value="TreeGrafter"/>
</dbReference>
<dbReference type="GO" id="GO:0005524">
    <property type="term" value="F:ATP binding"/>
    <property type="evidence" value="ECO:0007669"/>
    <property type="project" value="UniProtKB-UniRule"/>
</dbReference>
<feature type="domain" description="SecA family profile" evidence="20">
    <location>
        <begin position="2"/>
        <end position="610"/>
    </location>
</feature>
<dbReference type="PANTHER" id="PTHR30612">
    <property type="entry name" value="SECA INNER MEMBRANE COMPONENT OF SEC PROTEIN SECRETION SYSTEM"/>
    <property type="match status" value="1"/>
</dbReference>
<dbReference type="Gene3D" id="3.40.50.300">
    <property type="entry name" value="P-loop containing nucleotide triphosphate hydrolases"/>
    <property type="match status" value="2"/>
</dbReference>
<evidence type="ECO:0000256" key="17">
    <source>
        <dbReference type="SAM" id="MobiDB-lite"/>
    </source>
</evidence>
<dbReference type="Gene3D" id="1.10.3060.10">
    <property type="entry name" value="Helical scaffold and wing domains of SecA"/>
    <property type="match status" value="1"/>
</dbReference>
<keyword evidence="9" id="KW-0862">Zinc</keyword>
<dbReference type="InterPro" id="IPR011130">
    <property type="entry name" value="SecA_preprotein_X-link_dom"/>
</dbReference>
<dbReference type="HAMAP" id="MF_01382">
    <property type="entry name" value="SecA"/>
    <property type="match status" value="1"/>
</dbReference>
<keyword evidence="3 15" id="KW-0813">Transport</keyword>
<keyword evidence="22" id="KW-1185">Reference proteome</keyword>
<evidence type="ECO:0000259" key="19">
    <source>
        <dbReference type="PROSITE" id="PS51194"/>
    </source>
</evidence>
<evidence type="ECO:0000256" key="6">
    <source>
        <dbReference type="ARBA" id="ARBA00022519"/>
    </source>
</evidence>
<keyword evidence="13 15" id="KW-0811">Translocation</keyword>
<dbReference type="GO" id="GO:0031522">
    <property type="term" value="C:cell envelope Sec protein transport complex"/>
    <property type="evidence" value="ECO:0007669"/>
    <property type="project" value="TreeGrafter"/>
</dbReference>
<dbReference type="GO" id="GO:0017038">
    <property type="term" value="P:protein import"/>
    <property type="evidence" value="ECO:0007669"/>
    <property type="project" value="InterPro"/>
</dbReference>
<dbReference type="FunFam" id="3.90.1440.10:FF:000001">
    <property type="entry name" value="Preprotein translocase subunit SecA"/>
    <property type="match status" value="1"/>
</dbReference>
<feature type="binding site" evidence="15">
    <location>
        <position position="498"/>
    </location>
    <ligand>
        <name>ATP</name>
        <dbReference type="ChEBI" id="CHEBI:30616"/>
    </ligand>
</feature>
<feature type="binding site" evidence="15">
    <location>
        <begin position="104"/>
        <end position="108"/>
    </location>
    <ligand>
        <name>ATP</name>
        <dbReference type="ChEBI" id="CHEBI:30616"/>
    </ligand>
</feature>
<dbReference type="EMBL" id="AATS01000014">
    <property type="protein sequence ID" value="EAU53973.1"/>
    <property type="molecule type" value="Genomic_DNA"/>
</dbReference>
<dbReference type="SUPFAM" id="SSF52540">
    <property type="entry name" value="P-loop containing nucleoside triphosphate hydrolases"/>
    <property type="match status" value="2"/>
</dbReference>
<dbReference type="InterPro" id="IPR027417">
    <property type="entry name" value="P-loop_NTPase"/>
</dbReference>
<dbReference type="Gene3D" id="3.90.1440.10">
    <property type="entry name" value="SecA, preprotein cross-linking domain"/>
    <property type="match status" value="1"/>
</dbReference>
<dbReference type="RefSeq" id="WP_009850169.1">
    <property type="nucleotide sequence ID" value="NZ_DS022294.1"/>
</dbReference>
<dbReference type="NCBIfam" id="TIGR00963">
    <property type="entry name" value="secA"/>
    <property type="match status" value="1"/>
</dbReference>
<keyword evidence="10 15" id="KW-0067">ATP-binding</keyword>
<dbReference type="Pfam" id="PF02810">
    <property type="entry name" value="SEC-C"/>
    <property type="match status" value="1"/>
</dbReference>
<dbReference type="GO" id="GO:0008564">
    <property type="term" value="F:protein-exporting ATPase activity"/>
    <property type="evidence" value="ECO:0007669"/>
    <property type="project" value="UniProtKB-EC"/>
</dbReference>
<evidence type="ECO:0000256" key="9">
    <source>
        <dbReference type="ARBA" id="ARBA00022833"/>
    </source>
</evidence>
<dbReference type="SMART" id="SM00958">
    <property type="entry name" value="SecA_PP_bind"/>
    <property type="match status" value="1"/>
</dbReference>
<proteinExistence type="inferred from homology"/>
<sequence>MLKVLTRLFGSRNERLLKQYWPIVDQINAFEPAIKELSDEALAAKTVEFRQRIADGTSLDDLLPEAFAVVREASSRVLGMRHFDAQMIGGVILHQGKIAEMKTGEGKTLTATLAVYLNALSGKGAHVVTVNDYLARRDAAMMGRLYGFLGLSTGVIVHGITSEERRAAYAADISYGTNNEFGFDYLRDNMAFSREELVQRGYNFAIVDEVDSILIDEARTPLIISGPAEQATELYNQVDALIKRLDESDYEKDEKDKVVAYTEAGMEHIEELFREAGLMDEGQLYDPENVNQMHAATQCLRANTLFTREVDYIVRNDEVVIIDEFTGRMMPGRRYSDGQHQALEAKEGVTVQPENQTLASVTFQNYFRMYDTLAGMTGTADTEAEEFHKIYKLEVVIVPTNRDMIRKDMPDLIYRDTDDKFAAIIDDIEVTHRTGAPILVGTTSIDKSEILSTLLTKRGIAHEVLNAKHHEREAEIVAQAGRKGVVTIATNMAGRGTDIMLGGNPDMLIDAIDAKITGEERERRIEEIREACRAEHVEVVDAGGLHIVGTERHESRRIDNQLRGRSGRQGDPGVTRFYLSLEDDLMRIFGGEKMQAMLTKMGFEKGEAIEHPWVTKAIENSQKKVEGRNFDIRKQLLEYDDVMNQQRDVIYSQRRELLEADDVHDVIEDMQLEYATRFGAPFLEGHTEEWQLDEMAAELKEKLTIVIDPHSWLELDEVETSEDMIAKLSDAMKAHMSAKETMTGVEQMYGFEKYLLLQVLDHHWKEHLLAMDHLRQSVGLRGYAQKQPIQEYKRESFELFETMLDKVREETMLALHRVQVELPAMEEPPVVETAPVTYSHRLEEEQESEAAHTYKREEPKVGRNDPCPCGSGKKYKQCHGKR</sequence>
<evidence type="ECO:0000256" key="10">
    <source>
        <dbReference type="ARBA" id="ARBA00022840"/>
    </source>
</evidence>
<dbReference type="InterPro" id="IPR014018">
    <property type="entry name" value="SecA_motor_DEAD"/>
</dbReference>
<evidence type="ECO:0000259" key="18">
    <source>
        <dbReference type="PROSITE" id="PS51192"/>
    </source>
</evidence>
<dbReference type="SUPFAM" id="SSF81767">
    <property type="entry name" value="Pre-protein crosslinking domain of SecA"/>
    <property type="match status" value="1"/>
</dbReference>
<evidence type="ECO:0000313" key="22">
    <source>
        <dbReference type="Proteomes" id="UP000005297"/>
    </source>
</evidence>
<evidence type="ECO:0000256" key="11">
    <source>
        <dbReference type="ARBA" id="ARBA00022927"/>
    </source>
</evidence>
<dbReference type="CDD" id="cd18803">
    <property type="entry name" value="SF2_C_secA"/>
    <property type="match status" value="1"/>
</dbReference>
<keyword evidence="5 15" id="KW-0963">Cytoplasm</keyword>
<dbReference type="FunCoup" id="Q0EXE3">
    <property type="interactions" value="607"/>
</dbReference>
<organism evidence="21 22">
    <name type="scientific">Mariprofundus ferrooxydans PV-1</name>
    <dbReference type="NCBI Taxonomy" id="314345"/>
    <lineage>
        <taxon>Bacteria</taxon>
        <taxon>Pseudomonadati</taxon>
        <taxon>Pseudomonadota</taxon>
        <taxon>Candidatius Mariprofundia</taxon>
        <taxon>Mariprofundales</taxon>
        <taxon>Mariprofundaceae</taxon>
        <taxon>Mariprofundus</taxon>
    </lineage>
</organism>
<comment type="similarity">
    <text evidence="2 15 16">Belongs to the SecA family.</text>
</comment>
<reference evidence="21 22" key="1">
    <citation type="submission" date="2006-09" db="EMBL/GenBank/DDBJ databases">
        <authorList>
            <person name="Emerson D."/>
            <person name="Ferriera S."/>
            <person name="Johnson J."/>
            <person name="Kravitz S."/>
            <person name="Halpern A."/>
            <person name="Remington K."/>
            <person name="Beeson K."/>
            <person name="Tran B."/>
            <person name="Rogers Y.-H."/>
            <person name="Friedman R."/>
            <person name="Venter J.C."/>
        </authorList>
    </citation>
    <scope>NUCLEOTIDE SEQUENCE [LARGE SCALE GENOMIC DNA]</scope>
    <source>
        <strain evidence="21 22">PV-1</strain>
    </source>
</reference>
<dbReference type="EC" id="7.4.2.8" evidence="15"/>
<dbReference type="InterPro" id="IPR011115">
    <property type="entry name" value="SecA_DEAD"/>
</dbReference>
<keyword evidence="6" id="KW-0997">Cell inner membrane</keyword>
<evidence type="ECO:0000256" key="15">
    <source>
        <dbReference type="HAMAP-Rule" id="MF_01382"/>
    </source>
</evidence>
<comment type="subunit">
    <text evidence="15">Monomer and homodimer. Part of the essential Sec protein translocation apparatus which comprises SecA, SecYEG and auxiliary proteins SecDF-YajC and YidC.</text>
</comment>
<keyword evidence="4 15" id="KW-1003">Cell membrane</keyword>
<dbReference type="PROSITE" id="PS01312">
    <property type="entry name" value="SECA"/>
    <property type="match status" value="1"/>
</dbReference>
<dbReference type="Pfam" id="PF21090">
    <property type="entry name" value="P-loop_SecA"/>
    <property type="match status" value="1"/>
</dbReference>
<comment type="catalytic activity">
    <reaction evidence="15">
        <text>ATP + H2O + cellular proteinSide 1 = ADP + phosphate + cellular proteinSide 2.</text>
        <dbReference type="EC" id="7.4.2.8"/>
    </reaction>
</comment>
<dbReference type="GO" id="GO:0005886">
    <property type="term" value="C:plasma membrane"/>
    <property type="evidence" value="ECO:0007669"/>
    <property type="project" value="UniProtKB-SubCell"/>
</dbReference>
<dbReference type="OrthoDB" id="5287107at2"/>
<dbReference type="PROSITE" id="PS51196">
    <property type="entry name" value="SECA_MOTOR_DEAD"/>
    <property type="match status" value="1"/>
</dbReference>
<dbReference type="PANTHER" id="PTHR30612:SF0">
    <property type="entry name" value="CHLOROPLAST PROTEIN-TRANSPORTING ATPASE"/>
    <property type="match status" value="1"/>
</dbReference>
<dbReference type="InterPro" id="IPR044722">
    <property type="entry name" value="SecA_SF2_C"/>
</dbReference>
<comment type="subcellular location">
    <subcellularLocation>
        <location evidence="15">Cell membrane</location>
        <topology evidence="15">Peripheral membrane protein</topology>
        <orientation evidence="15">Cytoplasmic side</orientation>
    </subcellularLocation>
    <subcellularLocation>
        <location evidence="15">Cytoplasm</location>
    </subcellularLocation>
    <text evidence="15">Distribution is 50-50.</text>
</comment>
<evidence type="ECO:0000256" key="2">
    <source>
        <dbReference type="ARBA" id="ARBA00007650"/>
    </source>
</evidence>
<evidence type="ECO:0000256" key="8">
    <source>
        <dbReference type="ARBA" id="ARBA00022741"/>
    </source>
</evidence>
<dbReference type="InterPro" id="IPR001650">
    <property type="entry name" value="Helicase_C-like"/>
</dbReference>
<dbReference type="PROSITE" id="PS51192">
    <property type="entry name" value="HELICASE_ATP_BIND_1"/>
    <property type="match status" value="1"/>
</dbReference>
<dbReference type="FunFam" id="3.40.50.300:FF:000334">
    <property type="entry name" value="Protein translocase subunit SecA"/>
    <property type="match status" value="1"/>
</dbReference>
<evidence type="ECO:0000256" key="16">
    <source>
        <dbReference type="RuleBase" id="RU003874"/>
    </source>
</evidence>
<dbReference type="FunFam" id="3.40.50.300:FF:000113">
    <property type="entry name" value="Preprotein translocase subunit SecA"/>
    <property type="match status" value="1"/>
</dbReference>
<keyword evidence="12 15" id="KW-1278">Translocase</keyword>